<dbReference type="AlphaFoldDB" id="A0A366MQV1"/>
<proteinExistence type="predicted"/>
<protein>
    <recommendedName>
        <fullName evidence="4">Peptidase C58 YopT-type domain-containing protein</fullName>
    </recommendedName>
</protein>
<evidence type="ECO:0000256" key="2">
    <source>
        <dbReference type="ARBA" id="ARBA00022801"/>
    </source>
</evidence>
<keyword evidence="1" id="KW-0645">Protease</keyword>
<keyword evidence="2" id="KW-0378">Hydrolase</keyword>
<dbReference type="Pfam" id="PF03543">
    <property type="entry name" value="Peptidase_C58"/>
    <property type="match status" value="1"/>
</dbReference>
<name>A0A366MQV1_9BACT</name>
<dbReference type="InterPro" id="IPR038765">
    <property type="entry name" value="Papain-like_cys_pep_sf"/>
</dbReference>
<dbReference type="Gene3D" id="3.90.70.20">
    <property type="match status" value="1"/>
</dbReference>
<dbReference type="GO" id="GO:0006508">
    <property type="term" value="P:proteolysis"/>
    <property type="evidence" value="ECO:0007669"/>
    <property type="project" value="UniProtKB-KW"/>
</dbReference>
<evidence type="ECO:0000256" key="3">
    <source>
        <dbReference type="ARBA" id="ARBA00022807"/>
    </source>
</evidence>
<comment type="caution">
    <text evidence="5">The sequence shown here is derived from an EMBL/GenBank/DDBJ whole genome shotgun (WGS) entry which is preliminary data.</text>
</comment>
<dbReference type="Proteomes" id="UP000252669">
    <property type="component" value="Unassembled WGS sequence"/>
</dbReference>
<keyword evidence="6" id="KW-1185">Reference proteome</keyword>
<dbReference type="SUPFAM" id="SSF54001">
    <property type="entry name" value="Cysteine proteinases"/>
    <property type="match status" value="1"/>
</dbReference>
<keyword evidence="3" id="KW-0788">Thiol protease</keyword>
<evidence type="ECO:0000313" key="6">
    <source>
        <dbReference type="Proteomes" id="UP000252669"/>
    </source>
</evidence>
<feature type="domain" description="Peptidase C58 YopT-type" evidence="4">
    <location>
        <begin position="114"/>
        <end position="173"/>
    </location>
</feature>
<dbReference type="InterPro" id="IPR006473">
    <property type="entry name" value="Peptidase_C58_Yopt"/>
</dbReference>
<evidence type="ECO:0000256" key="1">
    <source>
        <dbReference type="ARBA" id="ARBA00022670"/>
    </source>
</evidence>
<sequence>MSKQNIIKKQMLQQGIISDENEVQGLCLLLSCEFIFQSIQSRIIDNDIAENIFNETNYDILKKYYDVYNNYVIYHSKHSKETFNLINYVVNKLNPNYEALVYNIHVPISEIVGTINNISQIPDDFNLLIALNYENGSGHTIAVIKKGKKFYLFDPNRGLKEYLDKSSFLNQKWYEHKSIKMINCCYIVPIQSNDCCIIQ</sequence>
<evidence type="ECO:0000259" key="4">
    <source>
        <dbReference type="Pfam" id="PF03543"/>
    </source>
</evidence>
<gene>
    <name evidence="5" type="ORF">CRU91_11605</name>
</gene>
<organism evidence="5 6">
    <name type="scientific">Aliarcobacter vitoriensis</name>
    <dbReference type="NCBI Taxonomy" id="2011099"/>
    <lineage>
        <taxon>Bacteria</taxon>
        <taxon>Pseudomonadati</taxon>
        <taxon>Campylobacterota</taxon>
        <taxon>Epsilonproteobacteria</taxon>
        <taxon>Campylobacterales</taxon>
        <taxon>Arcobacteraceae</taxon>
        <taxon>Aliarcobacter</taxon>
    </lineage>
</organism>
<evidence type="ECO:0000313" key="5">
    <source>
        <dbReference type="EMBL" id="RBQ27974.1"/>
    </source>
</evidence>
<dbReference type="GO" id="GO:0004197">
    <property type="term" value="F:cysteine-type endopeptidase activity"/>
    <property type="evidence" value="ECO:0007669"/>
    <property type="project" value="InterPro"/>
</dbReference>
<dbReference type="RefSeq" id="WP_113895384.1">
    <property type="nucleotide sequence ID" value="NZ_JANJGA010000027.1"/>
</dbReference>
<dbReference type="EMBL" id="PDKB01000028">
    <property type="protein sequence ID" value="RBQ27974.1"/>
    <property type="molecule type" value="Genomic_DNA"/>
</dbReference>
<accession>A0A366MQV1</accession>
<reference evidence="5 6" key="1">
    <citation type="submission" date="2017-10" db="EMBL/GenBank/DDBJ databases">
        <title>Genomics of the genus Arcobacter.</title>
        <authorList>
            <person name="Perez-Cataluna A."/>
            <person name="Figueras M.J."/>
        </authorList>
    </citation>
    <scope>NUCLEOTIDE SEQUENCE [LARGE SCALE GENOMIC DNA]</scope>
    <source>
        <strain evidence="5 6">CECT 9230</strain>
    </source>
</reference>